<evidence type="ECO:0000313" key="2">
    <source>
        <dbReference type="WBParaSite" id="PSAMB.scaffold22679size483.g38684.t1"/>
    </source>
</evidence>
<proteinExistence type="predicted"/>
<name>A0A914VNB3_9BILA</name>
<dbReference type="WBParaSite" id="PSAMB.scaffold22679size483.g38684.t1">
    <property type="protein sequence ID" value="PSAMB.scaffold22679size483.g38684.t1"/>
    <property type="gene ID" value="PSAMB.scaffold22679size483.g38684"/>
</dbReference>
<protein>
    <submittedName>
        <fullName evidence="2">Uncharacterized protein</fullName>
    </submittedName>
</protein>
<evidence type="ECO:0000313" key="1">
    <source>
        <dbReference type="Proteomes" id="UP000887566"/>
    </source>
</evidence>
<dbReference type="Proteomes" id="UP000887566">
    <property type="component" value="Unplaced"/>
</dbReference>
<accession>A0A914VNB3</accession>
<keyword evidence="1" id="KW-1185">Reference proteome</keyword>
<dbReference type="AlphaFoldDB" id="A0A914VNB3"/>
<organism evidence="1 2">
    <name type="scientific">Plectus sambesii</name>
    <dbReference type="NCBI Taxonomy" id="2011161"/>
    <lineage>
        <taxon>Eukaryota</taxon>
        <taxon>Metazoa</taxon>
        <taxon>Ecdysozoa</taxon>
        <taxon>Nematoda</taxon>
        <taxon>Chromadorea</taxon>
        <taxon>Plectida</taxon>
        <taxon>Plectina</taxon>
        <taxon>Plectoidea</taxon>
        <taxon>Plectidae</taxon>
        <taxon>Plectus</taxon>
    </lineage>
</organism>
<sequence>TEDTARRQNFKQSIKKNYYKMIESDEAMSTKTDSVTVGTTIGATIDTLQSDSPKLELRA</sequence>
<reference evidence="2" key="1">
    <citation type="submission" date="2022-11" db="UniProtKB">
        <authorList>
            <consortium name="WormBaseParasite"/>
        </authorList>
    </citation>
    <scope>IDENTIFICATION</scope>
</reference>